<dbReference type="InterPro" id="IPR036691">
    <property type="entry name" value="Endo/exonu/phosph_ase_sf"/>
</dbReference>
<dbReference type="CDD" id="cd06222">
    <property type="entry name" value="RNase_H_like"/>
    <property type="match status" value="1"/>
</dbReference>
<keyword evidence="3" id="KW-1185">Reference proteome</keyword>
<dbReference type="SUPFAM" id="SSF56219">
    <property type="entry name" value="DNase I-like"/>
    <property type="match status" value="1"/>
</dbReference>
<dbReference type="Gene3D" id="3.30.420.10">
    <property type="entry name" value="Ribonuclease H-like superfamily/Ribonuclease H"/>
    <property type="match status" value="1"/>
</dbReference>
<dbReference type="SUPFAM" id="SSF56672">
    <property type="entry name" value="DNA/RNA polymerases"/>
    <property type="match status" value="1"/>
</dbReference>
<sequence>MEDFNDMILNCNLHDIGFLGNNFTWNRGTMWQRLDRILFNDRWISTFHNTHIEHLSRTLSDHSPLLLNVSTNSNAVSQPFRFQNMWLLDDRLENIIRCNWDAPLHPNDDVIGMNRLWFKLKRLKQPLRWWNKNIFKNIFSNIKLAENEVDKADRMYMSHSTDINLSALNNAKNLLANLQEKEEAFWKQKASVKFLVEGDRNTSYFHNIANHNKISRNIHKLITPDGEEISNQDLIAASGSNFFESIFNSNFLPNLNTDFYFMPSLITNDDNLALNRIPNEEEILISIKDMNTDSVAGPDGFTNKFFQKFWPILKNDIINAVKDFFEGNPMPKFFTSTTIVLIPKTVGATYWNEFRPISLCTFFNKLISKILVSRMAVFLPKIISLEQTGFVKGRSIFDNVLLAQEMIHDLNAKISGGNVIFKMDISKAYDNLNWKFLYKIMHLFGFNSQYTNLIKHCIENSYFSVLINGKAQGFFKSSNGIRQGDPLSPALFIIAAEFLSRGIKNLFSCHPKLYYKTIGGVAITHLSFADDFILFSNGSMKMLKFLFNFLNIFQQASGLTFNYTKCAFIPAKTISATRIGNISRRFGIHATVLPIKYLGVPLYKGKKRSHLFDNIFMNIQNKLSSWAYNFLSYGGRMVLIKHVLCSIPIYLMHTISPTNYICNKMETIFNKFLWGCKGDKRSIIWSSWSNCAGIKEEGRLGFRTFADMTKTFSHKLWFSFRSNNSLWANFMNVKYCSHYHPLSCSYKPGDSANWKRLCKIKWEAEEFIQWGLGAGNIYFWQDKWLGNFSIDNILNTHSISKMQVKDFFTFDNWNLNLLAEVIPASIIELISKISIHRNIDDCILFNKAPNGKFNTKIVWFSVKQNLPINNIYKFYWHDNIPLTYSFLFWRIIFNYLPVDSLLRKKGLVIVSKCQCCYHFENINHVFINGPIAIRVWNYFDNIFKVMVDGYYESFTSIIKDWIIPIKGHIRNTIPVLICWYLWASRNDSKHNNIRMDAMNIISKFKNKVIQLYNANLIKPSSFKNHYNAASAFGLVISNRKIKSREKLIYWKRPVIDYFKLNTDGSYNSVTAGCGGIIRDHNGKIVVAFAGPSSGTYAITAEIDSLNFGVKLCQSLGFTNIWIEVDALLLIHYISGNSSYNPTNFYKIREIKLALSGMNYSISHILREGNAVADALAKLGCNLDCFYHFNDASIPRNIKGLINLDRMGLPYMRSC</sequence>
<dbReference type="Pfam" id="PF13456">
    <property type="entry name" value="RVT_3"/>
    <property type="match status" value="1"/>
</dbReference>
<dbReference type="InterPro" id="IPR026960">
    <property type="entry name" value="RVT-Znf"/>
</dbReference>
<proteinExistence type="predicted"/>
<dbReference type="Gene3D" id="3.60.10.10">
    <property type="entry name" value="Endonuclease/exonuclease/phosphatase"/>
    <property type="match status" value="1"/>
</dbReference>
<dbReference type="AlphaFoldDB" id="A0A8T3BKF9"/>
<name>A0A8T3BKF9_DENNO</name>
<dbReference type="InterPro" id="IPR043502">
    <property type="entry name" value="DNA/RNA_pol_sf"/>
</dbReference>
<dbReference type="PANTHER" id="PTHR33116">
    <property type="entry name" value="REVERSE TRANSCRIPTASE ZINC-BINDING DOMAIN-CONTAINING PROTEIN-RELATED-RELATED"/>
    <property type="match status" value="1"/>
</dbReference>
<accession>A0A8T3BKF9</accession>
<gene>
    <name evidence="2" type="ORF">KFK09_012320</name>
</gene>
<dbReference type="EMBL" id="JAGYWB010000009">
    <property type="protein sequence ID" value="KAI0511688.1"/>
    <property type="molecule type" value="Genomic_DNA"/>
</dbReference>
<dbReference type="Pfam" id="PF00078">
    <property type="entry name" value="RVT_1"/>
    <property type="match status" value="1"/>
</dbReference>
<dbReference type="InterPro" id="IPR002156">
    <property type="entry name" value="RNaseH_domain"/>
</dbReference>
<dbReference type="OrthoDB" id="668162at2759"/>
<feature type="domain" description="Reverse transcriptase" evidence="1">
    <location>
        <begin position="323"/>
        <end position="602"/>
    </location>
</feature>
<dbReference type="Proteomes" id="UP000829196">
    <property type="component" value="Unassembled WGS sequence"/>
</dbReference>
<dbReference type="GO" id="GO:0003676">
    <property type="term" value="F:nucleic acid binding"/>
    <property type="evidence" value="ECO:0007669"/>
    <property type="project" value="InterPro"/>
</dbReference>
<dbReference type="InterPro" id="IPR044730">
    <property type="entry name" value="RNase_H-like_dom_plant"/>
</dbReference>
<evidence type="ECO:0000313" key="2">
    <source>
        <dbReference type="EMBL" id="KAI0511688.1"/>
    </source>
</evidence>
<comment type="caution">
    <text evidence="2">The sequence shown here is derived from an EMBL/GenBank/DDBJ whole genome shotgun (WGS) entry which is preliminary data.</text>
</comment>
<dbReference type="GO" id="GO:0004523">
    <property type="term" value="F:RNA-DNA hybrid ribonuclease activity"/>
    <property type="evidence" value="ECO:0007669"/>
    <property type="project" value="InterPro"/>
</dbReference>
<dbReference type="InterPro" id="IPR000477">
    <property type="entry name" value="RT_dom"/>
</dbReference>
<dbReference type="InterPro" id="IPR012337">
    <property type="entry name" value="RNaseH-like_sf"/>
</dbReference>
<evidence type="ECO:0000313" key="3">
    <source>
        <dbReference type="Proteomes" id="UP000829196"/>
    </source>
</evidence>
<dbReference type="PROSITE" id="PS50878">
    <property type="entry name" value="RT_POL"/>
    <property type="match status" value="1"/>
</dbReference>
<protein>
    <recommendedName>
        <fullName evidence="1">Reverse transcriptase domain-containing protein</fullName>
    </recommendedName>
</protein>
<dbReference type="SMR" id="A0A8T3BKF9"/>
<dbReference type="PANTHER" id="PTHR33116:SF80">
    <property type="entry name" value="REVERSE TRANSCRIPTASE ZINC-BINDING DOMAIN-CONTAINING PROTEIN"/>
    <property type="match status" value="1"/>
</dbReference>
<dbReference type="InterPro" id="IPR036397">
    <property type="entry name" value="RNaseH_sf"/>
</dbReference>
<organism evidence="2 3">
    <name type="scientific">Dendrobium nobile</name>
    <name type="common">Orchid</name>
    <dbReference type="NCBI Taxonomy" id="94219"/>
    <lineage>
        <taxon>Eukaryota</taxon>
        <taxon>Viridiplantae</taxon>
        <taxon>Streptophyta</taxon>
        <taxon>Embryophyta</taxon>
        <taxon>Tracheophyta</taxon>
        <taxon>Spermatophyta</taxon>
        <taxon>Magnoliopsida</taxon>
        <taxon>Liliopsida</taxon>
        <taxon>Asparagales</taxon>
        <taxon>Orchidaceae</taxon>
        <taxon>Epidendroideae</taxon>
        <taxon>Malaxideae</taxon>
        <taxon>Dendrobiinae</taxon>
        <taxon>Dendrobium</taxon>
    </lineage>
</organism>
<reference evidence="2" key="1">
    <citation type="journal article" date="2022" name="Front. Genet.">
        <title>Chromosome-Scale Assembly of the Dendrobium nobile Genome Provides Insights Into the Molecular Mechanism of the Biosynthesis of the Medicinal Active Ingredient of Dendrobium.</title>
        <authorList>
            <person name="Xu Q."/>
            <person name="Niu S.-C."/>
            <person name="Li K.-L."/>
            <person name="Zheng P.-J."/>
            <person name="Zhang X.-J."/>
            <person name="Jia Y."/>
            <person name="Liu Y."/>
            <person name="Niu Y.-X."/>
            <person name="Yu L.-H."/>
            <person name="Chen D.-F."/>
            <person name="Zhang G.-Q."/>
        </authorList>
    </citation>
    <scope>NUCLEOTIDE SEQUENCE</scope>
    <source>
        <tissue evidence="2">Leaf</tissue>
    </source>
</reference>
<dbReference type="CDD" id="cd01650">
    <property type="entry name" value="RT_nLTR_like"/>
    <property type="match status" value="1"/>
</dbReference>
<evidence type="ECO:0000259" key="1">
    <source>
        <dbReference type="PROSITE" id="PS50878"/>
    </source>
</evidence>
<dbReference type="Pfam" id="PF13966">
    <property type="entry name" value="zf-RVT"/>
    <property type="match status" value="1"/>
</dbReference>
<dbReference type="SUPFAM" id="SSF53098">
    <property type="entry name" value="Ribonuclease H-like"/>
    <property type="match status" value="1"/>
</dbReference>